<feature type="region of interest" description="Disordered" evidence="1">
    <location>
        <begin position="183"/>
        <end position="231"/>
    </location>
</feature>
<feature type="region of interest" description="Disordered" evidence="1">
    <location>
        <begin position="482"/>
        <end position="518"/>
    </location>
</feature>
<reference evidence="2" key="1">
    <citation type="submission" date="2012-08" db="EMBL/GenBank/DDBJ databases">
        <title>Transcriptome of adult Musca domestica launches a platform for comparative house fly gene expression and characterization of differential gene expression among resistant and susceptible house flies.</title>
        <authorList>
            <person name="Liu N."/>
            <person name="Zhang L."/>
            <person name="Li M."/>
            <person name="Reid W."/>
        </authorList>
    </citation>
    <scope>NUCLEOTIDE SEQUENCE</scope>
    <source>
        <strain evidence="2">ALHF</strain>
        <tissue evidence="2">Whole body</tissue>
    </source>
</reference>
<dbReference type="EMBL" id="KA648818">
    <property type="protein sequence ID" value="AFP63447.1"/>
    <property type="molecule type" value="mRNA"/>
</dbReference>
<organism evidence="2">
    <name type="scientific">Musca domestica</name>
    <name type="common">House fly</name>
    <dbReference type="NCBI Taxonomy" id="7370"/>
    <lineage>
        <taxon>Eukaryota</taxon>
        <taxon>Metazoa</taxon>
        <taxon>Ecdysozoa</taxon>
        <taxon>Arthropoda</taxon>
        <taxon>Hexapoda</taxon>
        <taxon>Insecta</taxon>
        <taxon>Pterygota</taxon>
        <taxon>Neoptera</taxon>
        <taxon>Endopterygota</taxon>
        <taxon>Diptera</taxon>
        <taxon>Brachycera</taxon>
        <taxon>Muscomorpha</taxon>
        <taxon>Muscoidea</taxon>
        <taxon>Muscidae</taxon>
        <taxon>Musca</taxon>
    </lineage>
</organism>
<dbReference type="VEuPathDB" id="VectorBase:MDOMA2_013057"/>
<feature type="compositionally biased region" description="Low complexity" evidence="1">
    <location>
        <begin position="483"/>
        <end position="494"/>
    </location>
</feature>
<sequence length="530" mass="59415">MESKQQKILDVANKLLGNQMDNNSSAANKNAISLLSSPPELVSLQRRSAGPIMTSAPAAAPAPPAPSGVNPNASSSNNSNTNKRPQLNKPGTSRPPPNVVVLPDTLTPQERLQSKTWRPTLMPVEENLSMLKNGPLYQTADGRKLPALVQVQSGGKPFLISIFDYNRMCILRREKLLRDQMLKATKKRQEAKQQQQQQHQQHHFMSSQNMTAQQMQQQMAAAQTMSQTSTTSTNDLIDNSFCKSELLFSPVKESHISVDSLDMDGYPDDGDIILTCKANKDNYTIAFEGSVLYSDESFYEPNEIAMKNKQNCINLHSNLDDIVKRKSLEVSMSRSEQPQPCNMRNKLQKSHTTQLQSLYALLSSPAHRYPSGNNNNAPDAIIISRPALQQLTNAISGVRKSSSLPNLRDDSQEVMILSQTQIHPLQHQQQLEVKQPLNVSQAISTSNMEANLKCRNLLPMCQIPITANSTAASIDERLNDLAQQQQQLQQQSSGSHHHHHHQQQHHHHPAPHHHRHQQYVVQHEPQQHFY</sequence>
<dbReference type="VEuPathDB" id="VectorBase:MDOA013918"/>
<feature type="compositionally biased region" description="Basic residues" evidence="1">
    <location>
        <begin position="495"/>
        <end position="517"/>
    </location>
</feature>
<name>T1PLJ8_MUSDO</name>
<protein>
    <submittedName>
        <fullName evidence="2">Spb1 domain protein</fullName>
    </submittedName>
</protein>
<accession>T1PLJ8</accession>
<dbReference type="VEuPathDB" id="VectorBase:MDOA007407"/>
<dbReference type="VEuPathDB" id="VectorBase:MDOMA2_017482"/>
<feature type="compositionally biased region" description="Low complexity" evidence="1">
    <location>
        <begin position="193"/>
        <end position="231"/>
    </location>
</feature>
<dbReference type="AlphaFoldDB" id="T1PLJ8"/>
<feature type="compositionally biased region" description="Low complexity" evidence="1">
    <location>
        <begin position="67"/>
        <end position="82"/>
    </location>
</feature>
<proteinExistence type="evidence at transcript level"/>
<feature type="region of interest" description="Disordered" evidence="1">
    <location>
        <begin position="54"/>
        <end position="100"/>
    </location>
</feature>
<evidence type="ECO:0000313" key="2">
    <source>
        <dbReference type="EMBL" id="AFP63447.1"/>
    </source>
</evidence>
<evidence type="ECO:0000256" key="1">
    <source>
        <dbReference type="SAM" id="MobiDB-lite"/>
    </source>
</evidence>